<dbReference type="InterPro" id="IPR051089">
    <property type="entry name" value="prtT"/>
</dbReference>
<dbReference type="Pfam" id="PF04082">
    <property type="entry name" value="Fungal_trans"/>
    <property type="match status" value="1"/>
</dbReference>
<name>A0ABR3J700_9AGAR</name>
<keyword evidence="3" id="KW-0238">DNA-binding</keyword>
<evidence type="ECO:0000313" key="9">
    <source>
        <dbReference type="Proteomes" id="UP001556367"/>
    </source>
</evidence>
<dbReference type="EMBL" id="JASNQZ010000011">
    <property type="protein sequence ID" value="KAL0951424.1"/>
    <property type="molecule type" value="Genomic_DNA"/>
</dbReference>
<dbReference type="InterPro" id="IPR007219">
    <property type="entry name" value="XnlR_reg_dom"/>
</dbReference>
<dbReference type="PANTHER" id="PTHR31845">
    <property type="entry name" value="FINGER DOMAIN PROTEIN, PUTATIVE-RELATED"/>
    <property type="match status" value="1"/>
</dbReference>
<proteinExistence type="predicted"/>
<feature type="region of interest" description="Disordered" evidence="6">
    <location>
        <begin position="148"/>
        <end position="220"/>
    </location>
</feature>
<evidence type="ECO:0000313" key="8">
    <source>
        <dbReference type="EMBL" id="KAL0951424.1"/>
    </source>
</evidence>
<keyword evidence="2" id="KW-0805">Transcription regulation</keyword>
<evidence type="ECO:0000256" key="4">
    <source>
        <dbReference type="ARBA" id="ARBA00023163"/>
    </source>
</evidence>
<feature type="compositionally biased region" description="Polar residues" evidence="6">
    <location>
        <begin position="244"/>
        <end position="257"/>
    </location>
</feature>
<evidence type="ECO:0000259" key="7">
    <source>
        <dbReference type="SMART" id="SM00906"/>
    </source>
</evidence>
<protein>
    <recommendedName>
        <fullName evidence="7">Xylanolytic transcriptional activator regulatory domain-containing protein</fullName>
    </recommendedName>
</protein>
<evidence type="ECO:0000256" key="5">
    <source>
        <dbReference type="ARBA" id="ARBA00023242"/>
    </source>
</evidence>
<comment type="caution">
    <text evidence="8">The sequence shown here is derived from an EMBL/GenBank/DDBJ whole genome shotgun (WGS) entry which is preliminary data.</text>
</comment>
<feature type="region of interest" description="Disordered" evidence="6">
    <location>
        <begin position="664"/>
        <end position="704"/>
    </location>
</feature>
<accession>A0ABR3J700</accession>
<feature type="region of interest" description="Disordered" evidence="6">
    <location>
        <begin position="50"/>
        <end position="71"/>
    </location>
</feature>
<dbReference type="PANTHER" id="PTHR31845:SF17">
    <property type="entry name" value="ZN(II)2CYS6 TRANSCRIPTION FACTOR (EUROFUNG)"/>
    <property type="match status" value="1"/>
</dbReference>
<keyword evidence="9" id="KW-1185">Reference proteome</keyword>
<comment type="subcellular location">
    <subcellularLocation>
        <location evidence="1">Nucleus</location>
    </subcellularLocation>
</comment>
<evidence type="ECO:0000256" key="1">
    <source>
        <dbReference type="ARBA" id="ARBA00004123"/>
    </source>
</evidence>
<evidence type="ECO:0000256" key="3">
    <source>
        <dbReference type="ARBA" id="ARBA00023125"/>
    </source>
</evidence>
<keyword evidence="5" id="KW-0539">Nucleus</keyword>
<keyword evidence="4" id="KW-0804">Transcription</keyword>
<dbReference type="Proteomes" id="UP001556367">
    <property type="component" value="Unassembled WGS sequence"/>
</dbReference>
<gene>
    <name evidence="8" type="ORF">HGRIS_008116</name>
</gene>
<evidence type="ECO:0000256" key="6">
    <source>
        <dbReference type="SAM" id="MobiDB-lite"/>
    </source>
</evidence>
<feature type="compositionally biased region" description="Polar residues" evidence="6">
    <location>
        <begin position="53"/>
        <end position="64"/>
    </location>
</feature>
<dbReference type="CDD" id="cd12148">
    <property type="entry name" value="fungal_TF_MHR"/>
    <property type="match status" value="1"/>
</dbReference>
<feature type="compositionally biased region" description="Polar residues" evidence="6">
    <location>
        <begin position="191"/>
        <end position="203"/>
    </location>
</feature>
<dbReference type="SMART" id="SM00906">
    <property type="entry name" value="Fungal_trans"/>
    <property type="match status" value="1"/>
</dbReference>
<feature type="compositionally biased region" description="Basic residues" evidence="6">
    <location>
        <begin position="261"/>
        <end position="271"/>
    </location>
</feature>
<reference evidence="9" key="1">
    <citation type="submission" date="2024-06" db="EMBL/GenBank/DDBJ databases">
        <title>Multi-omics analyses provide insights into the biosynthesis of the anticancer antibiotic pleurotin in Hohenbuehelia grisea.</title>
        <authorList>
            <person name="Weaver J.A."/>
            <person name="Alberti F."/>
        </authorList>
    </citation>
    <scope>NUCLEOTIDE SEQUENCE [LARGE SCALE GENOMIC DNA]</scope>
    <source>
        <strain evidence="9">T-177</strain>
    </source>
</reference>
<evidence type="ECO:0000256" key="2">
    <source>
        <dbReference type="ARBA" id="ARBA00023015"/>
    </source>
</evidence>
<feature type="domain" description="Xylanolytic transcriptional activator regulatory" evidence="7">
    <location>
        <begin position="384"/>
        <end position="467"/>
    </location>
</feature>
<feature type="region of interest" description="Disordered" evidence="6">
    <location>
        <begin position="234"/>
        <end position="271"/>
    </location>
</feature>
<feature type="compositionally biased region" description="Acidic residues" evidence="6">
    <location>
        <begin position="204"/>
        <end position="213"/>
    </location>
</feature>
<feature type="region of interest" description="Disordered" evidence="6">
    <location>
        <begin position="83"/>
        <end position="136"/>
    </location>
</feature>
<sequence>MVMIFRRMRALEREVSDIKSMVAPMHGWMQELLQHFRNGGIPTRSPSAYPAYHTQSPSVQSPSLATPPAGHQHINDIQGSQNAYGSPHGSVMNRQGHGPSSYQSPPMVSAGPISPVVDYHPPQAPPHYTSTGQPYNVTAPASGAVLPPFSTLSAMGPPGPHQSNVRHGVGDNGRGPSRPHSQPFGAGSKRNAPNSSNVTSADSSDVEEDDNGELPESGLVAPWEVLRGLADVASRQAAKENGESSEPQSRTRTPSPERQSRPTKRRKIRHKQAIFPDVVTKGIIPESEARDLFRIFYHGCSTFLPVFDSNADTYEALHERSPFAVDCICMVAARVRDGGGKPSEVYKKCLEEVQAISCATLFSPVTRYEAVQAMILVSGWSDNGWLSGGHAIRMAMELSMHKAWPKLKRRMEANKANAVEDRSLVIASRTWFCLYLFEHQLSYGTGRPAVLKDDDSIKDSRRLLQHPLAIEDDMRLVSTVELMAQRERLHNQMPSFEAPVTESVLDLVRKGSQNFQAWFVTWDQAFSQKYENAAFYRQSLQIQQVHAELFHNATALRGINGPDDVQKMPPAQRALAIRSIQIASQGLDITVNSPSYSEGMKYAVHYTHATATFAASLLLRLARLFPNDCNMEEITTKVEQLAKLMSELPGKRYALTLQLMLKRARKRKNSQSLSPRATREPGRNMSMRIDHPGGVPANQHHQGETLSPTYEHASYPRDMQHQAMAAPHHARHPPMNMMQGPHQLTHQPYPHMVPDAAENIWRSIDTTNEQLPVWISDQSLGGTTFQQSGMDAFFLPNDYLPAAPQIW</sequence>
<organism evidence="8 9">
    <name type="scientific">Hohenbuehelia grisea</name>
    <dbReference type="NCBI Taxonomy" id="104357"/>
    <lineage>
        <taxon>Eukaryota</taxon>
        <taxon>Fungi</taxon>
        <taxon>Dikarya</taxon>
        <taxon>Basidiomycota</taxon>
        <taxon>Agaricomycotina</taxon>
        <taxon>Agaricomycetes</taxon>
        <taxon>Agaricomycetidae</taxon>
        <taxon>Agaricales</taxon>
        <taxon>Pleurotineae</taxon>
        <taxon>Pleurotaceae</taxon>
        <taxon>Hohenbuehelia</taxon>
    </lineage>
</organism>